<dbReference type="Pfam" id="PF21266">
    <property type="entry name" value="S1_RRP4"/>
    <property type="match status" value="1"/>
</dbReference>
<accession>F4PK30</accession>
<evidence type="ECO:0000259" key="8">
    <source>
        <dbReference type="Pfam" id="PF15985"/>
    </source>
</evidence>
<dbReference type="EMBL" id="GL883007">
    <property type="protein sequence ID" value="EGG23954.1"/>
    <property type="molecule type" value="Genomic_DNA"/>
</dbReference>
<protein>
    <submittedName>
        <fullName evidence="10">Exosome complex exonuclease RRP4</fullName>
    </submittedName>
</protein>
<evidence type="ECO:0000313" key="10">
    <source>
        <dbReference type="EMBL" id="EGG23954.1"/>
    </source>
</evidence>
<dbReference type="OMA" id="GVNGFIW"/>
<dbReference type="GO" id="GO:0071038">
    <property type="term" value="P:TRAMP-dependent tRNA surveillance pathway"/>
    <property type="evidence" value="ECO:0007669"/>
    <property type="project" value="TreeGrafter"/>
</dbReference>
<dbReference type="GO" id="GO:0000467">
    <property type="term" value="P:exonucleolytic trimming to generate mature 3'-end of 5.8S rRNA from tricistronic rRNA transcript (SSU-rRNA, 5.8S rRNA, LSU-rRNA)"/>
    <property type="evidence" value="ECO:0007669"/>
    <property type="project" value="TreeGrafter"/>
</dbReference>
<dbReference type="GO" id="GO:0000177">
    <property type="term" value="C:cytoplasmic exosome (RNase complex)"/>
    <property type="evidence" value="ECO:0007669"/>
    <property type="project" value="TreeGrafter"/>
</dbReference>
<dbReference type="PANTHER" id="PTHR21321:SF4">
    <property type="entry name" value="EXOSOME COMPLEX COMPONENT RRP4"/>
    <property type="match status" value="1"/>
</dbReference>
<sequence length="379" mass="43127">MTEKTTMTTQYLSEININIYTPSKRLGLMHHRSNCNINAGTSMQDVDVYSNKSNAKEEEMYDDENDPKTQFARNLVTPGTTISKEGEYLKGHGTFHHQGSLIASVSGVVDKVDKLVSVRAFHSRYQGEIGDIIVGRITQVAAKRWKVDCNARQDYILMLTAINLPGGIQRRRTSSDELQMRNFFVENDLIYAEVQAINGDGSVALHTRNQRYGKLMNGVLVSVPPALIKRSKQHAHTLDCGVDIILGVNGYIWIADSAQQQAQTQLIQRHEKDSYDQPLFVPPQVKQVSRESRQKIARVRNAIHILHTHYMLIHTRSIMEIYNMTLNMPLTDMLTPNKARQIITAVHTNIQERMGFKDDNEENDTDMISQFNHDTEMND</sequence>
<keyword evidence="11" id="KW-1185">Reference proteome</keyword>
<dbReference type="GO" id="GO:0003723">
    <property type="term" value="F:RNA binding"/>
    <property type="evidence" value="ECO:0007669"/>
    <property type="project" value="UniProtKB-KW"/>
</dbReference>
<dbReference type="InterPro" id="IPR048565">
    <property type="entry name" value="S1_RRP4"/>
</dbReference>
<evidence type="ECO:0000256" key="6">
    <source>
        <dbReference type="ARBA" id="ARBA00023242"/>
    </source>
</evidence>
<feature type="domain" description="Exosome complex component N-terminal" evidence="7">
    <location>
        <begin position="75"/>
        <end position="112"/>
    </location>
</feature>
<dbReference type="SUPFAM" id="SSF50249">
    <property type="entry name" value="Nucleic acid-binding proteins"/>
    <property type="match status" value="1"/>
</dbReference>
<dbReference type="GO" id="GO:0034475">
    <property type="term" value="P:U4 snRNA 3'-end processing"/>
    <property type="evidence" value="ECO:0007669"/>
    <property type="project" value="TreeGrafter"/>
</dbReference>
<dbReference type="Gene3D" id="2.40.50.100">
    <property type="match status" value="1"/>
</dbReference>
<keyword evidence="10" id="KW-0378">Hydrolase</keyword>
<feature type="domain" description="RRP4 S1" evidence="9">
    <location>
        <begin position="124"/>
        <end position="195"/>
    </location>
</feature>
<dbReference type="CDD" id="cd05789">
    <property type="entry name" value="S1_Rrp4"/>
    <property type="match status" value="1"/>
</dbReference>
<keyword evidence="5" id="KW-0694">RNA-binding</keyword>
<reference evidence="11" key="1">
    <citation type="journal article" date="2011" name="Genome Res.">
        <title>Phylogeny-wide analysis of social amoeba genomes highlights ancient origins for complex intercellular communication.</title>
        <authorList>
            <person name="Heidel A.J."/>
            <person name="Lawal H.M."/>
            <person name="Felder M."/>
            <person name="Schilde C."/>
            <person name="Helps N.R."/>
            <person name="Tunggal B."/>
            <person name="Rivero F."/>
            <person name="John U."/>
            <person name="Schleicher M."/>
            <person name="Eichinger L."/>
            <person name="Platzer M."/>
            <person name="Noegel A.A."/>
            <person name="Schaap P."/>
            <person name="Gloeckner G."/>
        </authorList>
    </citation>
    <scope>NUCLEOTIDE SEQUENCE [LARGE SCALE GENOMIC DNA]</scope>
    <source>
        <strain evidence="11">SH3</strain>
    </source>
</reference>
<evidence type="ECO:0000256" key="5">
    <source>
        <dbReference type="ARBA" id="ARBA00022884"/>
    </source>
</evidence>
<dbReference type="CDD" id="cd22525">
    <property type="entry name" value="KH-I_Rrp4_eukar"/>
    <property type="match status" value="1"/>
</dbReference>
<proteinExistence type="inferred from homology"/>
<dbReference type="Gene3D" id="2.40.50.140">
    <property type="entry name" value="Nucleic acid-binding proteins"/>
    <property type="match status" value="1"/>
</dbReference>
<dbReference type="GO" id="GO:0004527">
    <property type="term" value="F:exonuclease activity"/>
    <property type="evidence" value="ECO:0007669"/>
    <property type="project" value="UniProtKB-KW"/>
</dbReference>
<name>F4PK30_CACFS</name>
<comment type="similarity">
    <text evidence="2">Belongs to the RRP4 family.</text>
</comment>
<feature type="domain" description="K Homology" evidence="8">
    <location>
        <begin position="218"/>
        <end position="257"/>
    </location>
</feature>
<keyword evidence="10" id="KW-0269">Exonuclease</keyword>
<evidence type="ECO:0000256" key="1">
    <source>
        <dbReference type="ARBA" id="ARBA00004123"/>
    </source>
</evidence>
<evidence type="ECO:0000313" key="11">
    <source>
        <dbReference type="Proteomes" id="UP000007797"/>
    </source>
</evidence>
<keyword evidence="10" id="KW-0540">Nuclease</keyword>
<comment type="subcellular location">
    <subcellularLocation>
        <location evidence="1">Nucleus</location>
    </subcellularLocation>
</comment>
<dbReference type="InterPro" id="IPR026699">
    <property type="entry name" value="Exosome_RNA_bind1/RRP40/RRP4"/>
</dbReference>
<dbReference type="GO" id="GO:0000176">
    <property type="term" value="C:nuclear exosome (RNase complex)"/>
    <property type="evidence" value="ECO:0007669"/>
    <property type="project" value="TreeGrafter"/>
</dbReference>
<dbReference type="GO" id="GO:0071051">
    <property type="term" value="P:poly(A)-dependent snoRNA 3'-end processing"/>
    <property type="evidence" value="ECO:0007669"/>
    <property type="project" value="TreeGrafter"/>
</dbReference>
<keyword evidence="3" id="KW-0698">rRNA processing</keyword>
<dbReference type="GO" id="GO:0071035">
    <property type="term" value="P:nuclear polyadenylation-dependent rRNA catabolic process"/>
    <property type="evidence" value="ECO:0007669"/>
    <property type="project" value="TreeGrafter"/>
</dbReference>
<dbReference type="PANTHER" id="PTHR21321">
    <property type="entry name" value="PNAS-3 RELATED"/>
    <property type="match status" value="1"/>
</dbReference>
<dbReference type="InterPro" id="IPR012340">
    <property type="entry name" value="NA-bd_OB-fold"/>
</dbReference>
<evidence type="ECO:0000256" key="4">
    <source>
        <dbReference type="ARBA" id="ARBA00022835"/>
    </source>
</evidence>
<dbReference type="InterPro" id="IPR004088">
    <property type="entry name" value="KH_dom_type_1"/>
</dbReference>
<dbReference type="SUPFAM" id="SSF110324">
    <property type="entry name" value="Ribosomal L27 protein-like"/>
    <property type="match status" value="1"/>
</dbReference>
<dbReference type="InterPro" id="IPR036612">
    <property type="entry name" value="KH_dom_type_1_sf"/>
</dbReference>
<evidence type="ECO:0000256" key="2">
    <source>
        <dbReference type="ARBA" id="ARBA00009155"/>
    </source>
</evidence>
<dbReference type="Pfam" id="PF14382">
    <property type="entry name" value="ECR1_N"/>
    <property type="match status" value="1"/>
</dbReference>
<dbReference type="GeneID" id="14875979"/>
<evidence type="ECO:0000256" key="3">
    <source>
        <dbReference type="ARBA" id="ARBA00022552"/>
    </source>
</evidence>
<dbReference type="GO" id="GO:0071034">
    <property type="term" value="P:CUT catabolic process"/>
    <property type="evidence" value="ECO:0007669"/>
    <property type="project" value="TreeGrafter"/>
</dbReference>
<gene>
    <name evidence="10" type="ORF">DFA_06092</name>
</gene>
<dbReference type="RefSeq" id="XP_004361805.1">
    <property type="nucleotide sequence ID" value="XM_004361748.1"/>
</dbReference>
<keyword evidence="6" id="KW-0539">Nucleus</keyword>
<evidence type="ECO:0000259" key="7">
    <source>
        <dbReference type="Pfam" id="PF14382"/>
    </source>
</evidence>
<dbReference type="SUPFAM" id="SSF54791">
    <property type="entry name" value="Eukaryotic type KH-domain (KH-domain type I)"/>
    <property type="match status" value="1"/>
</dbReference>
<organism evidence="10 11">
    <name type="scientific">Cavenderia fasciculata</name>
    <name type="common">Slime mold</name>
    <name type="synonym">Dictyostelium fasciculatum</name>
    <dbReference type="NCBI Taxonomy" id="261658"/>
    <lineage>
        <taxon>Eukaryota</taxon>
        <taxon>Amoebozoa</taxon>
        <taxon>Evosea</taxon>
        <taxon>Eumycetozoa</taxon>
        <taxon>Dictyostelia</taxon>
        <taxon>Acytosteliales</taxon>
        <taxon>Cavenderiaceae</taxon>
        <taxon>Cavenderia</taxon>
    </lineage>
</organism>
<dbReference type="STRING" id="1054147.F4PK30"/>
<dbReference type="Pfam" id="PF15985">
    <property type="entry name" value="KH_6"/>
    <property type="match status" value="1"/>
</dbReference>
<dbReference type="AlphaFoldDB" id="F4PK30"/>
<dbReference type="OrthoDB" id="1650at2759"/>
<evidence type="ECO:0000259" key="9">
    <source>
        <dbReference type="Pfam" id="PF21266"/>
    </source>
</evidence>
<dbReference type="KEGG" id="dfa:DFA_06092"/>
<keyword evidence="4" id="KW-0271">Exosome</keyword>
<dbReference type="InterPro" id="IPR025721">
    <property type="entry name" value="Exosome_cplx_N_dom"/>
</dbReference>
<dbReference type="Proteomes" id="UP000007797">
    <property type="component" value="Unassembled WGS sequence"/>
</dbReference>
<dbReference type="FunFam" id="2.40.50.140:FF:000038">
    <property type="entry name" value="Exosome complex component RRP4"/>
    <property type="match status" value="1"/>
</dbReference>